<feature type="chain" id="PRO_5011646644" evidence="1">
    <location>
        <begin position="22"/>
        <end position="157"/>
    </location>
</feature>
<gene>
    <name evidence="3" type="ORF">SAMN05216167_101129</name>
</gene>
<organism evidence="3 4">
    <name type="scientific">Spirosoma endophyticum</name>
    <dbReference type="NCBI Taxonomy" id="662367"/>
    <lineage>
        <taxon>Bacteria</taxon>
        <taxon>Pseudomonadati</taxon>
        <taxon>Bacteroidota</taxon>
        <taxon>Cytophagia</taxon>
        <taxon>Cytophagales</taxon>
        <taxon>Cytophagaceae</taxon>
        <taxon>Spirosoma</taxon>
    </lineage>
</organism>
<dbReference type="Pfam" id="PF07452">
    <property type="entry name" value="CHRD"/>
    <property type="match status" value="1"/>
</dbReference>
<dbReference type="PROSITE" id="PS51257">
    <property type="entry name" value="PROKAR_LIPOPROTEIN"/>
    <property type="match status" value="1"/>
</dbReference>
<feature type="domain" description="CHRD" evidence="2">
    <location>
        <begin position="38"/>
        <end position="157"/>
    </location>
</feature>
<dbReference type="AlphaFoldDB" id="A0A1I1F1Q4"/>
<keyword evidence="4" id="KW-1185">Reference proteome</keyword>
<accession>A0A1I1F1Q4</accession>
<dbReference type="EMBL" id="FOLQ01000001">
    <property type="protein sequence ID" value="SFB93335.1"/>
    <property type="molecule type" value="Genomic_DNA"/>
</dbReference>
<sequence length="157" mass="16125">MNKKSTLLSIAALLTVGLALTSCLDDENPYTVGLGVTPPTMLTATLNGAGEKPTSTTVAATGTFTGSLNTTTRVLSYTVTYQGFTEPLTGGHLHKITAANGTGPVDIPFPSLTSPIIATTAALRQGQVDSLVAGLYYANLHTATYPAGAIRGDVKKL</sequence>
<evidence type="ECO:0000256" key="1">
    <source>
        <dbReference type="SAM" id="SignalP"/>
    </source>
</evidence>
<dbReference type="OrthoDB" id="571052at2"/>
<evidence type="ECO:0000313" key="4">
    <source>
        <dbReference type="Proteomes" id="UP000198598"/>
    </source>
</evidence>
<reference evidence="3 4" key="1">
    <citation type="submission" date="2016-10" db="EMBL/GenBank/DDBJ databases">
        <authorList>
            <person name="de Groot N.N."/>
        </authorList>
    </citation>
    <scope>NUCLEOTIDE SEQUENCE [LARGE SCALE GENOMIC DNA]</scope>
    <source>
        <strain evidence="3 4">DSM 26130</strain>
    </source>
</reference>
<dbReference type="RefSeq" id="WP_093822540.1">
    <property type="nucleotide sequence ID" value="NZ_FOLQ01000001.1"/>
</dbReference>
<dbReference type="PROSITE" id="PS50933">
    <property type="entry name" value="CHRD"/>
    <property type="match status" value="1"/>
</dbReference>
<evidence type="ECO:0000259" key="2">
    <source>
        <dbReference type="PROSITE" id="PS50933"/>
    </source>
</evidence>
<proteinExistence type="predicted"/>
<dbReference type="Proteomes" id="UP000198598">
    <property type="component" value="Unassembled WGS sequence"/>
</dbReference>
<name>A0A1I1F1Q4_9BACT</name>
<dbReference type="InterPro" id="IPR010895">
    <property type="entry name" value="CHRD"/>
</dbReference>
<keyword evidence="1" id="KW-0732">Signal</keyword>
<dbReference type="STRING" id="662367.SAMN05216167_101129"/>
<feature type="signal peptide" evidence="1">
    <location>
        <begin position="1"/>
        <end position="21"/>
    </location>
</feature>
<dbReference type="SMART" id="SM00754">
    <property type="entry name" value="CHRD"/>
    <property type="match status" value="1"/>
</dbReference>
<evidence type="ECO:0000313" key="3">
    <source>
        <dbReference type="EMBL" id="SFB93335.1"/>
    </source>
</evidence>
<protein>
    <submittedName>
        <fullName evidence="3">CHRD domain-containing protein</fullName>
    </submittedName>
</protein>